<dbReference type="InterPro" id="IPR000715">
    <property type="entry name" value="Glycosyl_transferase_4"/>
</dbReference>
<dbReference type="EMBL" id="DMND01000071">
    <property type="protein sequence ID" value="HAN27044.1"/>
    <property type="molecule type" value="Genomic_DNA"/>
</dbReference>
<dbReference type="GO" id="GO:0016780">
    <property type="term" value="F:phosphotransferase activity, for other substituted phosphate groups"/>
    <property type="evidence" value="ECO:0007669"/>
    <property type="project" value="InterPro"/>
</dbReference>
<comment type="cofactor">
    <cofactor evidence="7">
        <name>Mg(2+)</name>
        <dbReference type="ChEBI" id="CHEBI:18420"/>
    </cofactor>
</comment>
<keyword evidence="6 8" id="KW-0472">Membrane</keyword>
<dbReference type="PANTHER" id="PTHR22926">
    <property type="entry name" value="PHOSPHO-N-ACETYLMURAMOYL-PENTAPEPTIDE-TRANSFERASE"/>
    <property type="match status" value="1"/>
</dbReference>
<evidence type="ECO:0000256" key="2">
    <source>
        <dbReference type="ARBA" id="ARBA00022475"/>
    </source>
</evidence>
<feature type="transmembrane region" description="Helical" evidence="8">
    <location>
        <begin position="76"/>
        <end position="94"/>
    </location>
</feature>
<sequence length="309" mass="33386">RGRWLDSPGQRSSHSLPTASGGGVGIILALALATAVAAQAGVVWPPVYGILLGLAVLLMLVGLLDDRYNLPAWLRLGVYCAVCTLLVTAVFAAAPRSDVLFGVAFPLWVQAPLLVLALLWLVNLYNFMDGIDGLATLQAFLAGMGGSLLALLAGDVTLALMCVLLALSQLGFLYWNWPPARLFMGDAGSVPLGFLLGGLALIGAGYGTLPLACWLVLLAAFVTDATWTLLTRWRAGASVFEAHRDHAYQRLSRHWGSHLAVDFLLVALNALWLFPLAWTIWRWPEFQLFLVILAYLPLLLGMAKLQRLT</sequence>
<feature type="transmembrane region" description="Helical" evidence="8">
    <location>
        <begin position="100"/>
        <end position="122"/>
    </location>
</feature>
<proteinExistence type="predicted"/>
<evidence type="ECO:0000256" key="6">
    <source>
        <dbReference type="ARBA" id="ARBA00023136"/>
    </source>
</evidence>
<accession>A0A3C1KL04</accession>
<feature type="binding site" evidence="7">
    <location>
        <position position="126"/>
    </location>
    <ligand>
        <name>Mg(2+)</name>
        <dbReference type="ChEBI" id="CHEBI:18420"/>
    </ligand>
</feature>
<reference evidence="9 10" key="1">
    <citation type="journal article" date="2018" name="Nat. Biotechnol.">
        <title>A standardized bacterial taxonomy based on genome phylogeny substantially revises the tree of life.</title>
        <authorList>
            <person name="Parks D.H."/>
            <person name="Chuvochina M."/>
            <person name="Waite D.W."/>
            <person name="Rinke C."/>
            <person name="Skarshewski A."/>
            <person name="Chaumeil P.A."/>
            <person name="Hugenholtz P."/>
        </authorList>
    </citation>
    <scope>NUCLEOTIDE SEQUENCE [LARGE SCALE GENOMIC DNA]</scope>
    <source>
        <strain evidence="9">UBA9158</strain>
    </source>
</reference>
<feature type="transmembrane region" description="Helical" evidence="8">
    <location>
        <begin position="259"/>
        <end position="280"/>
    </location>
</feature>
<feature type="transmembrane region" description="Helical" evidence="8">
    <location>
        <begin position="209"/>
        <end position="230"/>
    </location>
</feature>
<protein>
    <submittedName>
        <fullName evidence="9">Glycosyl transferase family 4</fullName>
    </submittedName>
</protein>
<gene>
    <name evidence="9" type="ORF">DCP75_04870</name>
</gene>
<feature type="non-terminal residue" evidence="9">
    <location>
        <position position="1"/>
    </location>
</feature>
<dbReference type="AlphaFoldDB" id="A0A3C1KL04"/>
<evidence type="ECO:0000313" key="10">
    <source>
        <dbReference type="Proteomes" id="UP000259273"/>
    </source>
</evidence>
<dbReference type="PANTHER" id="PTHR22926:SF3">
    <property type="entry name" value="UNDECAPRENYL-PHOSPHATE ALPHA-N-ACETYLGLUCOSAMINYL 1-PHOSPHATE TRANSFERASE"/>
    <property type="match status" value="1"/>
</dbReference>
<organism evidence="9 10">
    <name type="scientific">Haliea salexigens</name>
    <dbReference type="NCBI Taxonomy" id="287487"/>
    <lineage>
        <taxon>Bacteria</taxon>
        <taxon>Pseudomonadati</taxon>
        <taxon>Pseudomonadota</taxon>
        <taxon>Gammaproteobacteria</taxon>
        <taxon>Cellvibrionales</taxon>
        <taxon>Halieaceae</taxon>
        <taxon>Haliea</taxon>
    </lineage>
</organism>
<evidence type="ECO:0000256" key="7">
    <source>
        <dbReference type="PIRSR" id="PIRSR600715-1"/>
    </source>
</evidence>
<keyword evidence="7" id="KW-0479">Metal-binding</keyword>
<comment type="caution">
    <text evidence="9">The sequence shown here is derived from an EMBL/GenBank/DDBJ whole genome shotgun (WGS) entry which is preliminary data.</text>
</comment>
<evidence type="ECO:0000313" key="9">
    <source>
        <dbReference type="EMBL" id="HAN27044.1"/>
    </source>
</evidence>
<dbReference type="Pfam" id="PF00953">
    <property type="entry name" value="Glycos_transf_4"/>
    <property type="match status" value="1"/>
</dbReference>
<dbReference type="GO" id="GO:0071555">
    <property type="term" value="P:cell wall organization"/>
    <property type="evidence" value="ECO:0007669"/>
    <property type="project" value="TreeGrafter"/>
</dbReference>
<keyword evidence="5 8" id="KW-1133">Transmembrane helix</keyword>
<feature type="transmembrane region" description="Helical" evidence="8">
    <location>
        <begin position="21"/>
        <end position="41"/>
    </location>
</feature>
<dbReference type="GO" id="GO:0044038">
    <property type="term" value="P:cell wall macromolecule biosynthetic process"/>
    <property type="evidence" value="ECO:0007669"/>
    <property type="project" value="TreeGrafter"/>
</dbReference>
<evidence type="ECO:0000256" key="8">
    <source>
        <dbReference type="SAM" id="Phobius"/>
    </source>
</evidence>
<feature type="binding site" evidence="7">
    <location>
        <position position="186"/>
    </location>
    <ligand>
        <name>Mg(2+)</name>
        <dbReference type="ChEBI" id="CHEBI:18420"/>
    </ligand>
</feature>
<dbReference type="GO" id="GO:0009103">
    <property type="term" value="P:lipopolysaccharide biosynthetic process"/>
    <property type="evidence" value="ECO:0007669"/>
    <property type="project" value="TreeGrafter"/>
</dbReference>
<comment type="subcellular location">
    <subcellularLocation>
        <location evidence="1">Cell membrane</location>
        <topology evidence="1">Multi-pass membrane protein</topology>
    </subcellularLocation>
</comment>
<name>A0A3C1KL04_9GAMM</name>
<evidence type="ECO:0000256" key="5">
    <source>
        <dbReference type="ARBA" id="ARBA00022989"/>
    </source>
</evidence>
<keyword evidence="2" id="KW-1003">Cell membrane</keyword>
<keyword evidence="3 9" id="KW-0808">Transferase</keyword>
<dbReference type="GO" id="GO:0005886">
    <property type="term" value="C:plasma membrane"/>
    <property type="evidence" value="ECO:0007669"/>
    <property type="project" value="UniProtKB-SubCell"/>
</dbReference>
<dbReference type="GO" id="GO:0046872">
    <property type="term" value="F:metal ion binding"/>
    <property type="evidence" value="ECO:0007669"/>
    <property type="project" value="UniProtKB-KW"/>
</dbReference>
<evidence type="ECO:0000256" key="1">
    <source>
        <dbReference type="ARBA" id="ARBA00004651"/>
    </source>
</evidence>
<evidence type="ECO:0000256" key="4">
    <source>
        <dbReference type="ARBA" id="ARBA00022692"/>
    </source>
</evidence>
<keyword evidence="4 8" id="KW-0812">Transmembrane</keyword>
<dbReference type="STRING" id="1121937.GCA_000423125_01008"/>
<feature type="transmembrane region" description="Helical" evidence="8">
    <location>
        <begin position="47"/>
        <end position="64"/>
    </location>
</feature>
<feature type="transmembrane region" description="Helical" evidence="8">
    <location>
        <begin position="286"/>
        <end position="303"/>
    </location>
</feature>
<keyword evidence="7" id="KW-0460">Magnesium</keyword>
<evidence type="ECO:0000256" key="3">
    <source>
        <dbReference type="ARBA" id="ARBA00022679"/>
    </source>
</evidence>
<dbReference type="Proteomes" id="UP000259273">
    <property type="component" value="Unassembled WGS sequence"/>
</dbReference>